<dbReference type="PRINTS" id="PR00038">
    <property type="entry name" value="HTHLUXR"/>
</dbReference>
<dbReference type="EMBL" id="QMIG01000010">
    <property type="protein sequence ID" value="RAW14054.1"/>
    <property type="molecule type" value="Genomic_DNA"/>
</dbReference>
<evidence type="ECO:0000259" key="3">
    <source>
        <dbReference type="PROSITE" id="PS50043"/>
    </source>
</evidence>
<dbReference type="Pfam" id="PF00196">
    <property type="entry name" value="GerE"/>
    <property type="match status" value="1"/>
</dbReference>
<dbReference type="PANTHER" id="PTHR16305:SF35">
    <property type="entry name" value="TRANSCRIPTIONAL ACTIVATOR DOMAIN"/>
    <property type="match status" value="1"/>
</dbReference>
<sequence length="978" mass="104777">MAHGSAHAQGPGDSLMTTVSPSLLGRGTDLAALTDALERVRAGSAATILVGGEAGIGKTRLVQEFAGQVASRTRILIGGCSERGADGLPFAPFTAALRDLLSVLGQESFGELLPGDTAGELPRVLPALGRTDTGTDTSTARARLFEEVLALFGNIARNETTVLVIEDAHWAAASSCDLLDFLVRNQQSTPGLLIIVTYRSDELDRSHPLRASLAELERVAWVNRRELARLTRDEVNQQARHLLGATPSAERIANVYRRSDGIPLFVEALLAESGPGDTAPPRSLQDLLLAPIHRLPAETSDAVQVAAVGGVRVEHRLLAAVTGLDDAALSAALRPAVSTNVLRVEGEAYAFRHALIRDAVYDDQLPGDRIRRHLRYAEALESAPSLGPDGRSVLDLAHHWHQAGEPTRALAAAWHAAAHTAQSLAHTEQLGMLERVLQLWDHVDDPSTRIGLDHPAVLERAAEAARLAGEAERGVHLATEALAELGDDPVRSARLLTLRGGLLRVLGSGGDLDDLRTAARIVPHDEPGRARVLSALASRLMDIPAHDEARRVGEDALTLARRHADRESEVFSLVLLATLQSRFGDLEAQLPCLHEAQAIAHSRGAHYLLMRALHAETHLLDAYGEYERAAAVARRGLNAAAEAGVTRIFAGPQAISLVSSLVSLGRWDEAWQVADEYLALAPPPLIRADLWRQQAMIALARGDTSPAQLAVETGRGVAEGGASLVFPTACLEIELLLHQGDGEQACARARQIVAENDMHEPSRFSWPFLVAAARAAGAAGDADLLTTLRSHADTMQVVGPVQDAHRHVFHAETARAEGKDDREAWQSAVRAWENTGDPFELARALLGFAETAVAVDNDRDAAAEALRRADALVADLRAAPLRDAIARLARRARITLPGADVEDTDPVERVRVQLGLTNRELDVLRLVASGRDNHDIAAELFISAKTASVHVSRVLAKLGLTNRTEAAATAYRLGLVDS</sequence>
<keyword evidence="2" id="KW-0067">ATP-binding</keyword>
<dbReference type="SMART" id="SM00421">
    <property type="entry name" value="HTH_LUXR"/>
    <property type="match status" value="1"/>
</dbReference>
<keyword evidence="5" id="KW-1185">Reference proteome</keyword>
<dbReference type="GO" id="GO:0005737">
    <property type="term" value="C:cytoplasm"/>
    <property type="evidence" value="ECO:0007669"/>
    <property type="project" value="TreeGrafter"/>
</dbReference>
<dbReference type="SUPFAM" id="SSF46894">
    <property type="entry name" value="C-terminal effector domain of the bipartite response regulators"/>
    <property type="match status" value="1"/>
</dbReference>
<dbReference type="InterPro" id="IPR016032">
    <property type="entry name" value="Sig_transdc_resp-reg_C-effctor"/>
</dbReference>
<dbReference type="GO" id="GO:0004016">
    <property type="term" value="F:adenylate cyclase activity"/>
    <property type="evidence" value="ECO:0007669"/>
    <property type="project" value="TreeGrafter"/>
</dbReference>
<organism evidence="4 5">
    <name type="scientific">Phytoactinopolyspora halophila</name>
    <dbReference type="NCBI Taxonomy" id="1981511"/>
    <lineage>
        <taxon>Bacteria</taxon>
        <taxon>Bacillati</taxon>
        <taxon>Actinomycetota</taxon>
        <taxon>Actinomycetes</taxon>
        <taxon>Jiangellales</taxon>
        <taxon>Jiangellaceae</taxon>
        <taxon>Phytoactinopolyspora</taxon>
    </lineage>
</organism>
<dbReference type="PROSITE" id="PS50043">
    <property type="entry name" value="HTH_LUXR_2"/>
    <property type="match status" value="1"/>
</dbReference>
<keyword evidence="1" id="KW-0547">Nucleotide-binding</keyword>
<evidence type="ECO:0000313" key="4">
    <source>
        <dbReference type="EMBL" id="RAW14054.1"/>
    </source>
</evidence>
<dbReference type="PANTHER" id="PTHR16305">
    <property type="entry name" value="TESTICULAR SOLUBLE ADENYLYL CYCLASE"/>
    <property type="match status" value="1"/>
</dbReference>
<dbReference type="GO" id="GO:0006355">
    <property type="term" value="P:regulation of DNA-templated transcription"/>
    <property type="evidence" value="ECO:0007669"/>
    <property type="project" value="InterPro"/>
</dbReference>
<dbReference type="Pfam" id="PF13191">
    <property type="entry name" value="AAA_16"/>
    <property type="match status" value="1"/>
</dbReference>
<dbReference type="GO" id="GO:0003677">
    <property type="term" value="F:DNA binding"/>
    <property type="evidence" value="ECO:0007669"/>
    <property type="project" value="InterPro"/>
</dbReference>
<name>A0A329QNV8_9ACTN</name>
<dbReference type="SUPFAM" id="SSF48452">
    <property type="entry name" value="TPR-like"/>
    <property type="match status" value="1"/>
</dbReference>
<dbReference type="Proteomes" id="UP000250462">
    <property type="component" value="Unassembled WGS sequence"/>
</dbReference>
<dbReference type="InterPro" id="IPR036388">
    <property type="entry name" value="WH-like_DNA-bd_sf"/>
</dbReference>
<evidence type="ECO:0000256" key="2">
    <source>
        <dbReference type="ARBA" id="ARBA00022840"/>
    </source>
</evidence>
<dbReference type="CDD" id="cd06170">
    <property type="entry name" value="LuxR_C_like"/>
    <property type="match status" value="1"/>
</dbReference>
<dbReference type="GO" id="GO:0005524">
    <property type="term" value="F:ATP binding"/>
    <property type="evidence" value="ECO:0007669"/>
    <property type="project" value="UniProtKB-KW"/>
</dbReference>
<protein>
    <submittedName>
        <fullName evidence="4">Helix-turn-helix transcriptional regulator</fullName>
    </submittedName>
</protein>
<evidence type="ECO:0000313" key="5">
    <source>
        <dbReference type="Proteomes" id="UP000250462"/>
    </source>
</evidence>
<evidence type="ECO:0000256" key="1">
    <source>
        <dbReference type="ARBA" id="ARBA00022741"/>
    </source>
</evidence>
<accession>A0A329QNV8</accession>
<dbReference type="Gene3D" id="1.10.10.10">
    <property type="entry name" value="Winged helix-like DNA-binding domain superfamily/Winged helix DNA-binding domain"/>
    <property type="match status" value="1"/>
</dbReference>
<gene>
    <name evidence="4" type="ORF">DPM12_11545</name>
</gene>
<dbReference type="Gene3D" id="3.40.50.300">
    <property type="entry name" value="P-loop containing nucleotide triphosphate hydrolases"/>
    <property type="match status" value="1"/>
</dbReference>
<dbReference type="InterPro" id="IPR000792">
    <property type="entry name" value="Tscrpt_reg_LuxR_C"/>
</dbReference>
<proteinExistence type="predicted"/>
<feature type="domain" description="HTH luxR-type" evidence="3">
    <location>
        <begin position="909"/>
        <end position="974"/>
    </location>
</feature>
<dbReference type="InterPro" id="IPR041664">
    <property type="entry name" value="AAA_16"/>
</dbReference>
<reference evidence="4 5" key="1">
    <citation type="submission" date="2018-06" db="EMBL/GenBank/DDBJ databases">
        <title>Phytoactinopolyspora halophila sp. nov., a novel halophilic actinomycete isolated from a saline soil in China.</title>
        <authorList>
            <person name="Tang S.-K."/>
        </authorList>
    </citation>
    <scope>NUCLEOTIDE SEQUENCE [LARGE SCALE GENOMIC DNA]</scope>
    <source>
        <strain evidence="4 5">YIM 96934</strain>
    </source>
</reference>
<dbReference type="AlphaFoldDB" id="A0A329QNV8"/>
<dbReference type="InterPro" id="IPR011990">
    <property type="entry name" value="TPR-like_helical_dom_sf"/>
</dbReference>
<dbReference type="Gene3D" id="1.25.40.10">
    <property type="entry name" value="Tetratricopeptide repeat domain"/>
    <property type="match status" value="1"/>
</dbReference>
<dbReference type="SUPFAM" id="SSF52540">
    <property type="entry name" value="P-loop containing nucleoside triphosphate hydrolases"/>
    <property type="match status" value="1"/>
</dbReference>
<dbReference type="InterPro" id="IPR027417">
    <property type="entry name" value="P-loop_NTPase"/>
</dbReference>
<comment type="caution">
    <text evidence="4">The sequence shown here is derived from an EMBL/GenBank/DDBJ whole genome shotgun (WGS) entry which is preliminary data.</text>
</comment>